<feature type="chain" id="PRO_5020972152" evidence="1">
    <location>
        <begin position="25"/>
        <end position="2921"/>
    </location>
</feature>
<dbReference type="Proteomes" id="UP000306918">
    <property type="component" value="Unassembled WGS sequence"/>
</dbReference>
<dbReference type="Pfam" id="PF20041">
    <property type="entry name" value="DUF6443"/>
    <property type="match status" value="1"/>
</dbReference>
<keyword evidence="1" id="KW-0732">Signal</keyword>
<organism evidence="3 4">
    <name type="scientific">Niastella caeni</name>
    <dbReference type="NCBI Taxonomy" id="2569763"/>
    <lineage>
        <taxon>Bacteria</taxon>
        <taxon>Pseudomonadati</taxon>
        <taxon>Bacteroidota</taxon>
        <taxon>Chitinophagia</taxon>
        <taxon>Chitinophagales</taxon>
        <taxon>Chitinophagaceae</taxon>
        <taxon>Niastella</taxon>
    </lineage>
</organism>
<evidence type="ECO:0000313" key="3">
    <source>
        <dbReference type="EMBL" id="THU34986.1"/>
    </source>
</evidence>
<dbReference type="Gene3D" id="2.180.10.10">
    <property type="entry name" value="RHS repeat-associated core"/>
    <property type="match status" value="1"/>
</dbReference>
<feature type="domain" description="DUF6443" evidence="2">
    <location>
        <begin position="306"/>
        <end position="383"/>
    </location>
</feature>
<protein>
    <submittedName>
        <fullName evidence="3">RHS repeat-associated core domain-containing protein</fullName>
    </submittedName>
</protein>
<sequence>MQTHSLYRIVLLLGLICTTPFVHAGDGGGVVASAILDGSKQQVRTDSSRTIQDSAFFNASANGVDTGYSVQNVITLKINEASPLYLRTPFTATVQLRIIYSNGSAIDSISRDFTINYDSARSYHARNSFVFHGGRRVTVRILSVNTHGATWDVASVLMVENQLMAKPKYVFSCTNTVTNITVLPSSDAKADELQVQWTAIRGADQYDVEWTYIDSSALANNKYGNPLDPALIFLHNATRISTTANAYSIPVIYDNSGTLFIRVRPVQIGRAHSVVAAIWSSDASPSVMGQYQFTGHERLLNWQSNISFAEEGKRKVVVQYFDGSLRNRQTVTKDNTTNNTIVAETFYDYQGRPAIQVIPSPSLKNVIQYKAGFNVSINHAEYSQSDFDSLYSPDVFCTTHAEAMSADSGASLYYSRNNPNKTKGLNQFIPDAKNYPFTETEYTQDNTGRISRQGGVGPDHQLGSGHETKYFYGTPDQNELDALFGTDAGDKSHYFKNMVRDDNGQYSVSYVDMHGRTIATALAGNSPGSLASLASNVPAMITENLADAGSRFLQDWSMINQKSLVVPVADTYRFNYRLDPKSLTEANCRQQNICYTCLYDLQITITDNCNNRLLPGGKAFDTVLHNFSFGNLPGSCSPASMNLSFSLYLPEGSYQVTKSLTVNRRAFVYYRDSVYLPNNTCISMQQFITEQRSIIAAASTQCAPDCRSCRDSVGTYEQFKNKFITRTGIAAADTAAFSAEIATAYKNALASCNDLCGDSSAVDNDIRSAMLQDMTPPYGQYADTAKGVYEDLYSIFYIDPKDTLNFVPVYRYDGLQYADVNGRPDYVYNLESDLMVEPGSLSMSQFVQNFRSSWAEALLPYHPEYCKLQALEAQKAGNIWDRQMEAIDNFRDARELGYLNPTGNAAYPYPIVPANIDPLSLQSASLKNKLQAKLAEYLAAAGGNPKLSLWAMACVLTKCDSGNVTCVKFFGNTPANVFDTVNMCDGDLDMAWRNFRQLYLGFKQDLVNELVNNPAGCTPLNAAYTKVPKNADLIKYGHQPQFNQDTKTTVSQYTDLNTALQGTGDPGKAGQASAASQQQFNQFYEENINAMVNQWATQLSPCAYSEAALRDTILPRLKGLCVKASDKEHPFGASTLPAGITYTPPGTNYAFTSFEHIINTWNQEHNITNWQACNADLITSPQPYDRQPVYNNKPVLTKPSGCECQLINDLYIKYRLTRRDATFAAYLTRTQGITMSDSDLRMLRELCSNEGAPTAGGAACVFLKQPIYLPPSMQCNAGEVCASCTLVDSMYRHYIQQYPGDAPQIADPEDTRQNQRNQHFQNYMNNRLGFSLQAWEYLQFLAECQSAAGSISNTTECVDQPVGNIFLSGVPGKLEDIQSTPDAGYIMVGSTGLNARDASIIKTDNNGNVQWAKKYGGNGDDQLTRVRRTSDNGYIAIGTTKSDHYATGAMWVVKMDAGGTVQWTKTIGFNTYFGERGYDVIETSDGGYAALGIYNQHTGHGEFLLSSLTSDGGINWVRRFGTSRLQEDGVGCSPGQPDTLTYDGAPGYSLLEKNDTLLIAGAAYDVNMGNRYFGAIYRVNKYDGNLLDAWHYADSTSDNKSTWFRNIYATPGGYMITAGNAENLGTTNDQMAVVHLLSDGTVSSYKRFNLPAGSNKITSSAVYPASDGGYIVAQTGNNGSHIFWQRMDASGSLLWSTETALPGNQTIGRLIQNNDSSFTLVGANNQQMLMLNLHHDHGSCYDNAVAVGVTNPLMGRINWSTVNDALVYPEDIDFGLTAVPLLLTNSVIACPGNGNCYNIYNGPLLCGKSQPLFQPIGIDSTGICTDSTFFAVSIGTELHRTYTDSLTGNFEERYINTCLQAWRYETFTVTHTRSEYHHTLYYYDQAGNLVRTVPPAGVHAITDTTVLKQVKAARAAGTGLAPAHTLVTDYRYNTLNQVVAQRSPDGGTSRFWYDRLGRLSVSQNAIQKDSAHYSYTKYDVIGRVTEVAQLASSTGMADGISRSQGALEQWLTNAAATATQITKTTYDVEYSPVQPVMAARNLRNRVSWTALYNTAADLPVNNFATATFYSYDILGNVDTLLQDYRIGTMGNNLNRFKKIAYDYDLISGKVNQVSYQPGQPDAFYHRYEYDAENRITNVLTSADSINWDNDAFYQYYDHGLLARTILGEQQVQGINYAYNLMGWTKSINPDIYAGAGYTLKADGSTGSVVGKTAYNVMLNYFNGDYKAISGAAPSDTGVNATLGGEYRPLYNGNISSMAVTIGKLNNPLLSNYQYDQLNRLVAMDAWQKTGVAWRNLTRRGDFQERVRYDANGNILGYKRNGNNTFAGKPLGMDSLTYKYIMGTNRLDHISDSVQAGNYDTDIDRQSAGNYEYDAIGNLVKDRAEGINKISWTVYGKISRIIKSDGTNISYTYDAGGNRISKAVVKTAPASADTTWYVRDAQGNVMSVYASGIDSVNDGHLTQTELHVYGSSRIGLLQRNNDVTQYEPVVITMPLLGAGYGLSFGRGNKLFELSNHLGNVLATISDKKIGVPSGGSSLIDHYEPQVVNAQDYYPFGMVMPGRTYAEGNSYRYGFNGKENDAETKTQDYGFRIYNPALGRFLSVDPLTKNYPWYTPYQFAGNKPINSIDLDGLEEYENYEAYSKAKGKSALKTMDGSDGAWLASDRKDKKGTWSNAMAAITKNKWKDKLKSYSLVPASPDGFTPAYIREDNYSFGIVRDYYNWVQHELDAKGFGSQWAKGASYLSDELADTYEEGAVSGSATSMGGILKGLSQGIAGYAVGKFSSVLYGGETVPNTEDGWYAWDANFVMEEQVTKVAPSIYQSYAGTNALNQLNSLSRKEGFIGGAASLLSKHFFPSFAKFGVSVNDPSTQFGAQGRYNIPLLMLYPYTHQAKGGVKLSNEQFKEIMKAHNAINSYYKNSMKY</sequence>
<gene>
    <name evidence="3" type="ORF">FAM09_23660</name>
</gene>
<dbReference type="PANTHER" id="PTHR32305:SF15">
    <property type="entry name" value="PROTEIN RHSA-RELATED"/>
    <property type="match status" value="1"/>
</dbReference>
<keyword evidence="4" id="KW-1185">Reference proteome</keyword>
<dbReference type="NCBIfam" id="TIGR03696">
    <property type="entry name" value="Rhs_assc_core"/>
    <property type="match status" value="1"/>
</dbReference>
<accession>A0A4V4H033</accession>
<dbReference type="OrthoDB" id="2972467at2"/>
<evidence type="ECO:0000313" key="4">
    <source>
        <dbReference type="Proteomes" id="UP000306918"/>
    </source>
</evidence>
<dbReference type="InterPro" id="IPR045619">
    <property type="entry name" value="DUF6443"/>
</dbReference>
<dbReference type="RefSeq" id="WP_136579629.1">
    <property type="nucleotide sequence ID" value="NZ_STFF01000007.1"/>
</dbReference>
<comment type="caution">
    <text evidence="3">The sequence shown here is derived from an EMBL/GenBank/DDBJ whole genome shotgun (WGS) entry which is preliminary data.</text>
</comment>
<evidence type="ECO:0000259" key="2">
    <source>
        <dbReference type="Pfam" id="PF20041"/>
    </source>
</evidence>
<dbReference type="InterPro" id="IPR022385">
    <property type="entry name" value="Rhs_assc_core"/>
</dbReference>
<feature type="signal peptide" evidence="1">
    <location>
        <begin position="1"/>
        <end position="24"/>
    </location>
</feature>
<name>A0A4V4H033_9BACT</name>
<evidence type="ECO:0000256" key="1">
    <source>
        <dbReference type="SAM" id="SignalP"/>
    </source>
</evidence>
<dbReference type="EMBL" id="STFF01000007">
    <property type="protein sequence ID" value="THU34986.1"/>
    <property type="molecule type" value="Genomic_DNA"/>
</dbReference>
<reference evidence="3 4" key="1">
    <citation type="submission" date="2019-04" db="EMBL/GenBank/DDBJ databases">
        <title>Niastella caeni sp. nov., isolated from activated sludge.</title>
        <authorList>
            <person name="Sheng M."/>
        </authorList>
    </citation>
    <scope>NUCLEOTIDE SEQUENCE [LARGE SCALE GENOMIC DNA]</scope>
    <source>
        <strain evidence="3 4">HX-2-15</strain>
    </source>
</reference>
<proteinExistence type="predicted"/>
<dbReference type="PANTHER" id="PTHR32305">
    <property type="match status" value="1"/>
</dbReference>
<dbReference type="InterPro" id="IPR050708">
    <property type="entry name" value="T6SS_VgrG/RHS"/>
</dbReference>